<protein>
    <submittedName>
        <fullName evidence="2">Glyoxalase-like domain protein</fullName>
    </submittedName>
</protein>
<keyword evidence="3" id="KW-1185">Reference proteome</keyword>
<dbReference type="InterPro" id="IPR029068">
    <property type="entry name" value="Glyas_Bleomycin-R_OHBP_Dase"/>
</dbReference>
<sequence length="218" mass="23280">MELDHIFLRTSAGAPEAALLLELGLTEGSANQHPGQGTANRRFFFNNAFLELLWIAHPAEVSNAATSPTQLAQRLAPEQTASPFGLCFRPSGAGSTPPFPSWPYRPAYLPAGMQVDIASNTPLHEPMWFYLAQAVPPAQAVAARRQPLQHALGVHDITAVTLTVATDTDWSPAAQAAGASAGITLKRGTCHLLELGFDHGAQGRSIDLRPTLPLLLHL</sequence>
<dbReference type="AlphaFoldDB" id="A0A845HV74"/>
<accession>A0A845HV74</accession>
<dbReference type="Proteomes" id="UP000444316">
    <property type="component" value="Unassembled WGS sequence"/>
</dbReference>
<dbReference type="InterPro" id="IPR025870">
    <property type="entry name" value="Glyoxalase-like_dom"/>
</dbReference>
<name>A0A845HV74_9BURK</name>
<evidence type="ECO:0000313" key="3">
    <source>
        <dbReference type="Proteomes" id="UP000444316"/>
    </source>
</evidence>
<gene>
    <name evidence="2" type="ORF">GTP23_07945</name>
</gene>
<dbReference type="Pfam" id="PF13468">
    <property type="entry name" value="Glyoxalase_3"/>
    <property type="match status" value="1"/>
</dbReference>
<evidence type="ECO:0000259" key="1">
    <source>
        <dbReference type="Pfam" id="PF13468"/>
    </source>
</evidence>
<proteinExistence type="predicted"/>
<dbReference type="RefSeq" id="WP_161034717.1">
    <property type="nucleotide sequence ID" value="NZ_WWCL01000002.1"/>
</dbReference>
<dbReference type="Gene3D" id="3.10.180.10">
    <property type="entry name" value="2,3-Dihydroxybiphenyl 1,2-Dioxygenase, domain 1"/>
    <property type="match status" value="1"/>
</dbReference>
<dbReference type="EMBL" id="WWCL01000002">
    <property type="protein sequence ID" value="MYN45000.1"/>
    <property type="molecule type" value="Genomic_DNA"/>
</dbReference>
<comment type="caution">
    <text evidence="2">The sequence shown here is derived from an EMBL/GenBank/DDBJ whole genome shotgun (WGS) entry which is preliminary data.</text>
</comment>
<feature type="domain" description="Glyoxalase-like" evidence="1">
    <location>
        <begin position="3"/>
        <end position="92"/>
    </location>
</feature>
<organism evidence="2 3">
    <name type="scientific">Duganella fentianensis</name>
    <dbReference type="NCBI Taxonomy" id="2692177"/>
    <lineage>
        <taxon>Bacteria</taxon>
        <taxon>Pseudomonadati</taxon>
        <taxon>Pseudomonadota</taxon>
        <taxon>Betaproteobacteria</taxon>
        <taxon>Burkholderiales</taxon>
        <taxon>Oxalobacteraceae</taxon>
        <taxon>Telluria group</taxon>
        <taxon>Duganella</taxon>
    </lineage>
</organism>
<reference evidence="2" key="1">
    <citation type="submission" date="2019-12" db="EMBL/GenBank/DDBJ databases">
        <title>Novel species isolated from a subtropical stream in China.</title>
        <authorList>
            <person name="Lu H."/>
        </authorList>
    </citation>
    <scope>NUCLEOTIDE SEQUENCE [LARGE SCALE GENOMIC DNA]</scope>
    <source>
        <strain evidence="2">FT93W</strain>
    </source>
</reference>
<evidence type="ECO:0000313" key="2">
    <source>
        <dbReference type="EMBL" id="MYN45000.1"/>
    </source>
</evidence>